<sequence>MNVPLGTCVVLNALKWVDVPTNHGIFMDNFFTLHALLQELKERRFRATGFMRETQLKKCPLPDSKELACQTRGTFDFMRDGDVLALKWNDNKCVSVATNYDVIHPTATATRYSQKERKRVQVPQPRVIQQYSKHMGGIDLLNRFITDYRPCLHGKKWYWPLLSNFLATLRVAARRLYTELGSEPPLDQLYFPRLIVQGLLTKTLDTRERPGPSGAHVFHSKEGRGYHLVPLGKQSRCRKCTKNTRMKCQLCSVAVHIHGSAACHEGK</sequence>
<keyword evidence="3" id="KW-1185">Reference proteome</keyword>
<evidence type="ECO:0000313" key="3">
    <source>
        <dbReference type="Proteomes" id="UP000821853"/>
    </source>
</evidence>
<gene>
    <name evidence="2" type="ORF">HPB48_003044</name>
</gene>
<proteinExistence type="predicted"/>
<evidence type="ECO:0000259" key="1">
    <source>
        <dbReference type="Pfam" id="PF13843"/>
    </source>
</evidence>
<organism evidence="2 3">
    <name type="scientific">Haemaphysalis longicornis</name>
    <name type="common">Bush tick</name>
    <dbReference type="NCBI Taxonomy" id="44386"/>
    <lineage>
        <taxon>Eukaryota</taxon>
        <taxon>Metazoa</taxon>
        <taxon>Ecdysozoa</taxon>
        <taxon>Arthropoda</taxon>
        <taxon>Chelicerata</taxon>
        <taxon>Arachnida</taxon>
        <taxon>Acari</taxon>
        <taxon>Parasitiformes</taxon>
        <taxon>Ixodida</taxon>
        <taxon>Ixodoidea</taxon>
        <taxon>Ixodidae</taxon>
        <taxon>Haemaphysalinae</taxon>
        <taxon>Haemaphysalis</taxon>
    </lineage>
</organism>
<dbReference type="EMBL" id="JABSTR010000001">
    <property type="protein sequence ID" value="KAH9360430.1"/>
    <property type="molecule type" value="Genomic_DNA"/>
</dbReference>
<dbReference type="Proteomes" id="UP000821853">
    <property type="component" value="Chromosome 1"/>
</dbReference>
<comment type="caution">
    <text evidence="2">The sequence shown here is derived from an EMBL/GenBank/DDBJ whole genome shotgun (WGS) entry which is preliminary data.</text>
</comment>
<dbReference type="AlphaFoldDB" id="A0A9J6F6W1"/>
<dbReference type="OrthoDB" id="6514097at2759"/>
<reference evidence="2 3" key="1">
    <citation type="journal article" date="2020" name="Cell">
        <title>Large-Scale Comparative Analyses of Tick Genomes Elucidate Their Genetic Diversity and Vector Capacities.</title>
        <authorList>
            <consortium name="Tick Genome and Microbiome Consortium (TIGMIC)"/>
            <person name="Jia N."/>
            <person name="Wang J."/>
            <person name="Shi W."/>
            <person name="Du L."/>
            <person name="Sun Y."/>
            <person name="Zhan W."/>
            <person name="Jiang J.F."/>
            <person name="Wang Q."/>
            <person name="Zhang B."/>
            <person name="Ji P."/>
            <person name="Bell-Sakyi L."/>
            <person name="Cui X.M."/>
            <person name="Yuan T.T."/>
            <person name="Jiang B.G."/>
            <person name="Yang W.F."/>
            <person name="Lam T.T."/>
            <person name="Chang Q.C."/>
            <person name="Ding S.J."/>
            <person name="Wang X.J."/>
            <person name="Zhu J.G."/>
            <person name="Ruan X.D."/>
            <person name="Zhao L."/>
            <person name="Wei J.T."/>
            <person name="Ye R.Z."/>
            <person name="Que T.C."/>
            <person name="Du C.H."/>
            <person name="Zhou Y.H."/>
            <person name="Cheng J.X."/>
            <person name="Dai P.F."/>
            <person name="Guo W.B."/>
            <person name="Han X.H."/>
            <person name="Huang E.J."/>
            <person name="Li L.F."/>
            <person name="Wei W."/>
            <person name="Gao Y.C."/>
            <person name="Liu J.Z."/>
            <person name="Shao H.Z."/>
            <person name="Wang X."/>
            <person name="Wang C.C."/>
            <person name="Yang T.C."/>
            <person name="Huo Q.B."/>
            <person name="Li W."/>
            <person name="Chen H.Y."/>
            <person name="Chen S.E."/>
            <person name="Zhou L.G."/>
            <person name="Ni X.B."/>
            <person name="Tian J.H."/>
            <person name="Sheng Y."/>
            <person name="Liu T."/>
            <person name="Pan Y.S."/>
            <person name="Xia L.Y."/>
            <person name="Li J."/>
            <person name="Zhao F."/>
            <person name="Cao W.C."/>
        </authorList>
    </citation>
    <scope>NUCLEOTIDE SEQUENCE [LARGE SCALE GENOMIC DNA]</scope>
    <source>
        <strain evidence="2">HaeL-2018</strain>
    </source>
</reference>
<dbReference type="Pfam" id="PF13843">
    <property type="entry name" value="DDE_Tnp_1_7"/>
    <property type="match status" value="1"/>
</dbReference>
<evidence type="ECO:0000313" key="2">
    <source>
        <dbReference type="EMBL" id="KAH9360430.1"/>
    </source>
</evidence>
<dbReference type="InterPro" id="IPR029526">
    <property type="entry name" value="PGBD"/>
</dbReference>
<dbReference type="PANTHER" id="PTHR47272:SF2">
    <property type="entry name" value="PIGGYBAC TRANSPOSABLE ELEMENT-DERIVED PROTEIN 3-LIKE"/>
    <property type="match status" value="1"/>
</dbReference>
<protein>
    <recommendedName>
        <fullName evidence="1">PiggyBac transposable element-derived protein domain-containing protein</fullName>
    </recommendedName>
</protein>
<name>A0A9J6F6W1_HAELO</name>
<feature type="domain" description="PiggyBac transposable element-derived protein" evidence="1">
    <location>
        <begin position="21"/>
        <end position="167"/>
    </location>
</feature>
<dbReference type="VEuPathDB" id="VectorBase:HLOH_056137"/>
<dbReference type="PANTHER" id="PTHR47272">
    <property type="entry name" value="DDE_TNP_1_7 DOMAIN-CONTAINING PROTEIN"/>
    <property type="match status" value="1"/>
</dbReference>
<dbReference type="OMA" id="TVYVCRW"/>
<accession>A0A9J6F6W1</accession>